<evidence type="ECO:0000313" key="3">
    <source>
        <dbReference type="Proteomes" id="UP001604277"/>
    </source>
</evidence>
<keyword evidence="1" id="KW-0472">Membrane</keyword>
<dbReference type="EMBL" id="JBFOLJ010000006">
    <property type="protein sequence ID" value="KAL2528230.1"/>
    <property type="molecule type" value="Genomic_DNA"/>
</dbReference>
<dbReference type="PANTHER" id="PTHR34064">
    <property type="entry name" value="OS04G0672300 PROTEIN"/>
    <property type="match status" value="1"/>
</dbReference>
<accession>A0ABD1UUL9</accession>
<evidence type="ECO:0000256" key="1">
    <source>
        <dbReference type="SAM" id="Phobius"/>
    </source>
</evidence>
<comment type="caution">
    <text evidence="2">The sequence shown here is derived from an EMBL/GenBank/DDBJ whole genome shotgun (WGS) entry which is preliminary data.</text>
</comment>
<protein>
    <submittedName>
        <fullName evidence="2">Uncharacterized protein</fullName>
    </submittedName>
</protein>
<name>A0ABD1UUL9_9LAMI</name>
<keyword evidence="1" id="KW-0812">Transmembrane</keyword>
<sequence>MDKANSYAPCVLDVDIEKGKPESEKPKSIGECVVNLKHDDYLTIRGKFMQPLMNHRPERVYDAPTNRSTKYKRSVPFNSRRVALLFSVLSSVGTMILIYLTLRLRPIGDVSGNV</sequence>
<keyword evidence="1" id="KW-1133">Transmembrane helix</keyword>
<keyword evidence="3" id="KW-1185">Reference proteome</keyword>
<feature type="transmembrane region" description="Helical" evidence="1">
    <location>
        <begin position="82"/>
        <end position="102"/>
    </location>
</feature>
<organism evidence="2 3">
    <name type="scientific">Forsythia ovata</name>
    <dbReference type="NCBI Taxonomy" id="205694"/>
    <lineage>
        <taxon>Eukaryota</taxon>
        <taxon>Viridiplantae</taxon>
        <taxon>Streptophyta</taxon>
        <taxon>Embryophyta</taxon>
        <taxon>Tracheophyta</taxon>
        <taxon>Spermatophyta</taxon>
        <taxon>Magnoliopsida</taxon>
        <taxon>eudicotyledons</taxon>
        <taxon>Gunneridae</taxon>
        <taxon>Pentapetalae</taxon>
        <taxon>asterids</taxon>
        <taxon>lamiids</taxon>
        <taxon>Lamiales</taxon>
        <taxon>Oleaceae</taxon>
        <taxon>Forsythieae</taxon>
        <taxon>Forsythia</taxon>
    </lineage>
</organism>
<dbReference type="PANTHER" id="PTHR34064:SF5">
    <property type="entry name" value="PROTEIN, PUTATIVE-RELATED"/>
    <property type="match status" value="1"/>
</dbReference>
<gene>
    <name evidence="2" type="ORF">Fot_20831</name>
</gene>
<evidence type="ECO:0000313" key="2">
    <source>
        <dbReference type="EMBL" id="KAL2528230.1"/>
    </source>
</evidence>
<proteinExistence type="predicted"/>
<reference evidence="3" key="1">
    <citation type="submission" date="2024-07" db="EMBL/GenBank/DDBJ databases">
        <title>Two chromosome-level genome assemblies of Korean endemic species Abeliophyllum distichum and Forsythia ovata (Oleaceae).</title>
        <authorList>
            <person name="Jang H."/>
        </authorList>
    </citation>
    <scope>NUCLEOTIDE SEQUENCE [LARGE SCALE GENOMIC DNA]</scope>
</reference>
<dbReference type="Proteomes" id="UP001604277">
    <property type="component" value="Unassembled WGS sequence"/>
</dbReference>
<dbReference type="AlphaFoldDB" id="A0ABD1UUL9"/>